<dbReference type="PROSITE" id="PS51746">
    <property type="entry name" value="PPM_2"/>
    <property type="match status" value="1"/>
</dbReference>
<dbReference type="PROSITE" id="PS50006">
    <property type="entry name" value="FHA_DOMAIN"/>
    <property type="match status" value="1"/>
</dbReference>
<dbReference type="InterPro" id="IPR000719">
    <property type="entry name" value="Prot_kinase_dom"/>
</dbReference>
<dbReference type="InterPro" id="IPR036457">
    <property type="entry name" value="PPM-type-like_dom_sf"/>
</dbReference>
<evidence type="ECO:0000256" key="1">
    <source>
        <dbReference type="ARBA" id="ARBA00022801"/>
    </source>
</evidence>
<protein>
    <submittedName>
        <fullName evidence="6">Protein kinase</fullName>
    </submittedName>
</protein>
<dbReference type="Proteomes" id="UP000326354">
    <property type="component" value="Chromosome"/>
</dbReference>
<dbReference type="SUPFAM" id="SSF56112">
    <property type="entry name" value="Protein kinase-like (PK-like)"/>
    <property type="match status" value="1"/>
</dbReference>
<dbReference type="InterPro" id="IPR001932">
    <property type="entry name" value="PPM-type_phosphatase-like_dom"/>
</dbReference>
<name>A0A5S9IJI6_UABAM</name>
<dbReference type="CDD" id="cd00060">
    <property type="entry name" value="FHA"/>
    <property type="match status" value="1"/>
</dbReference>
<dbReference type="PROSITE" id="PS50011">
    <property type="entry name" value="PROTEIN_KINASE_DOM"/>
    <property type="match status" value="1"/>
</dbReference>
<dbReference type="Pfam" id="PF00498">
    <property type="entry name" value="FHA"/>
    <property type="match status" value="1"/>
</dbReference>
<sequence>MVIDENTVVKLTLILYEVDKKPRTILSTLKSGDSLIIGRGQNVQLWVNDKNISREHCKISCVNGEVFVEDLASRNGTFVNKQRIHGRAQLKGGEQIRLASSSSVIVSLELAQGNQGAIADPPTPPPPGDQILQPGEIINGYRIERRVGEGGMAVVYKATHLGLNRPVAIKTLVSRLIQNPKAIKRFANVAKVASVLTHPNIVQIFDSGRLDKRGIYYIVMEYVEGQNLNALLKEYGKLPLDRSRLVIGRIASALEFANKHNIIHRDINPSNILVGEEDVPKLIGLGLAKCLNDEVTSLTQPGQGMGMVGYIAPEQLLDASKADHRSDVYSLGAVFYRCLCGQTPYDTKNIRDFFSCIHKRIPPPRPHEVNQHIPRTISDMILKALEYNPEKRFQSITEFILALKAAVSPDKYNSQKIAESAMSMLPQKVEVENFEFDALFKPYADVGGDFYDFIELNDKEIGIVIGDVTGHGIEAAIIVGMIKMAVKIFAKQYASTTDALKHANKEVFPDLDQTTFATVFYGIINREKKTLRFSRAGHNPLILYNPNRAKPITTYHPEGKCIGMFAQCELQEMQIQLQPGDCLIQYTDGVTEAMNSEQEEYGMEKLCETIRSSENNIQTILGNIEKSVEEFVGAEKQQDDIAVIGVKVL</sequence>
<feature type="binding site" evidence="2">
    <location>
        <position position="170"/>
    </location>
    <ligand>
        <name>ATP</name>
        <dbReference type="ChEBI" id="CHEBI:30616"/>
    </ligand>
</feature>
<dbReference type="OrthoDB" id="247273at2"/>
<organism evidence="6 7">
    <name type="scientific">Uabimicrobium amorphum</name>
    <dbReference type="NCBI Taxonomy" id="2596890"/>
    <lineage>
        <taxon>Bacteria</taxon>
        <taxon>Pseudomonadati</taxon>
        <taxon>Planctomycetota</taxon>
        <taxon>Candidatus Uabimicrobiia</taxon>
        <taxon>Candidatus Uabimicrobiales</taxon>
        <taxon>Candidatus Uabimicrobiaceae</taxon>
        <taxon>Candidatus Uabimicrobium</taxon>
    </lineage>
</organism>
<dbReference type="SMART" id="SM00240">
    <property type="entry name" value="FHA"/>
    <property type="match status" value="1"/>
</dbReference>
<evidence type="ECO:0000313" key="6">
    <source>
        <dbReference type="EMBL" id="BBM81775.1"/>
    </source>
</evidence>
<evidence type="ECO:0000256" key="2">
    <source>
        <dbReference type="PROSITE-ProRule" id="PRU10141"/>
    </source>
</evidence>
<dbReference type="Gene3D" id="1.10.510.10">
    <property type="entry name" value="Transferase(Phosphotransferase) domain 1"/>
    <property type="match status" value="1"/>
</dbReference>
<dbReference type="InterPro" id="IPR008984">
    <property type="entry name" value="SMAD_FHA_dom_sf"/>
</dbReference>
<evidence type="ECO:0000259" key="4">
    <source>
        <dbReference type="PROSITE" id="PS50011"/>
    </source>
</evidence>
<keyword evidence="7" id="KW-1185">Reference proteome</keyword>
<reference evidence="6 7" key="1">
    <citation type="submission" date="2019-08" db="EMBL/GenBank/DDBJ databases">
        <title>Complete genome sequence of Candidatus Uab amorphum.</title>
        <authorList>
            <person name="Shiratori T."/>
            <person name="Suzuki S."/>
            <person name="Kakizawa Y."/>
            <person name="Ishida K."/>
        </authorList>
    </citation>
    <scope>NUCLEOTIDE SEQUENCE [LARGE SCALE GENOMIC DNA]</scope>
    <source>
        <strain evidence="6 7">SRT547</strain>
    </source>
</reference>
<dbReference type="PANTHER" id="PTHR43156">
    <property type="entry name" value="STAGE II SPORULATION PROTEIN E-RELATED"/>
    <property type="match status" value="1"/>
</dbReference>
<dbReference type="GO" id="GO:0005524">
    <property type="term" value="F:ATP binding"/>
    <property type="evidence" value="ECO:0007669"/>
    <property type="project" value="UniProtKB-UniRule"/>
</dbReference>
<dbReference type="AlphaFoldDB" id="A0A5S9IJI6"/>
<dbReference type="InterPro" id="IPR011009">
    <property type="entry name" value="Kinase-like_dom_sf"/>
</dbReference>
<dbReference type="InterPro" id="IPR017441">
    <property type="entry name" value="Protein_kinase_ATP_BS"/>
</dbReference>
<keyword evidence="1" id="KW-0378">Hydrolase</keyword>
<dbReference type="PROSITE" id="PS00107">
    <property type="entry name" value="PROTEIN_KINASE_ATP"/>
    <property type="match status" value="1"/>
</dbReference>
<feature type="domain" description="PPM-type phosphatase" evidence="5">
    <location>
        <begin position="433"/>
        <end position="648"/>
    </location>
</feature>
<evidence type="ECO:0000313" key="7">
    <source>
        <dbReference type="Proteomes" id="UP000326354"/>
    </source>
</evidence>
<dbReference type="Gene3D" id="3.60.40.10">
    <property type="entry name" value="PPM-type phosphatase domain"/>
    <property type="match status" value="1"/>
</dbReference>
<dbReference type="GO" id="GO:0004672">
    <property type="term" value="F:protein kinase activity"/>
    <property type="evidence" value="ECO:0007669"/>
    <property type="project" value="InterPro"/>
</dbReference>
<keyword evidence="6" id="KW-0808">Transferase</keyword>
<evidence type="ECO:0000259" key="5">
    <source>
        <dbReference type="PROSITE" id="PS51746"/>
    </source>
</evidence>
<keyword evidence="2" id="KW-0067">ATP-binding</keyword>
<gene>
    <name evidence="6" type="ORF">UABAM_00114</name>
</gene>
<dbReference type="Pfam" id="PF00069">
    <property type="entry name" value="Pkinase"/>
    <property type="match status" value="1"/>
</dbReference>
<evidence type="ECO:0000259" key="3">
    <source>
        <dbReference type="PROSITE" id="PS50006"/>
    </source>
</evidence>
<dbReference type="SMART" id="SM00331">
    <property type="entry name" value="PP2C_SIG"/>
    <property type="match status" value="1"/>
</dbReference>
<dbReference type="CDD" id="cd14014">
    <property type="entry name" value="STKc_PknB_like"/>
    <property type="match status" value="1"/>
</dbReference>
<dbReference type="GO" id="GO:0016791">
    <property type="term" value="F:phosphatase activity"/>
    <property type="evidence" value="ECO:0007669"/>
    <property type="project" value="TreeGrafter"/>
</dbReference>
<dbReference type="Gene3D" id="3.30.200.20">
    <property type="entry name" value="Phosphorylase Kinase, domain 1"/>
    <property type="match status" value="1"/>
</dbReference>
<dbReference type="SUPFAM" id="SSF49879">
    <property type="entry name" value="SMAD/FHA domain"/>
    <property type="match status" value="1"/>
</dbReference>
<accession>A0A5S9IJI6</accession>
<dbReference type="InterPro" id="IPR000253">
    <property type="entry name" value="FHA_dom"/>
</dbReference>
<proteinExistence type="predicted"/>
<dbReference type="PANTHER" id="PTHR43156:SF2">
    <property type="entry name" value="STAGE II SPORULATION PROTEIN E"/>
    <property type="match status" value="1"/>
</dbReference>
<feature type="domain" description="Protein kinase" evidence="4">
    <location>
        <begin position="141"/>
        <end position="407"/>
    </location>
</feature>
<dbReference type="EMBL" id="AP019860">
    <property type="protein sequence ID" value="BBM81775.1"/>
    <property type="molecule type" value="Genomic_DNA"/>
</dbReference>
<dbReference type="SUPFAM" id="SSF81606">
    <property type="entry name" value="PP2C-like"/>
    <property type="match status" value="1"/>
</dbReference>
<feature type="domain" description="FHA" evidence="3">
    <location>
        <begin position="35"/>
        <end position="84"/>
    </location>
</feature>
<dbReference type="Pfam" id="PF07228">
    <property type="entry name" value="SpoIIE"/>
    <property type="match status" value="1"/>
</dbReference>
<keyword evidence="6" id="KW-0418">Kinase</keyword>
<dbReference type="InterPro" id="IPR052016">
    <property type="entry name" value="Bact_Sigma-Reg"/>
</dbReference>
<dbReference type="RefSeq" id="WP_151966041.1">
    <property type="nucleotide sequence ID" value="NZ_AP019860.1"/>
</dbReference>
<keyword evidence="2" id="KW-0547">Nucleotide-binding</keyword>
<dbReference type="KEGG" id="uam:UABAM_00114"/>
<dbReference type="Gene3D" id="2.60.200.20">
    <property type="match status" value="1"/>
</dbReference>